<dbReference type="Proteomes" id="UP000319897">
    <property type="component" value="Unassembled WGS sequence"/>
</dbReference>
<dbReference type="EMBL" id="VFSU01000021">
    <property type="protein sequence ID" value="TPE61859.1"/>
    <property type="molecule type" value="Genomic_DNA"/>
</dbReference>
<name>A0A501XN20_9SPHN</name>
<protein>
    <submittedName>
        <fullName evidence="2">Flp family type IVb pilin</fullName>
    </submittedName>
</protein>
<evidence type="ECO:0000313" key="2">
    <source>
        <dbReference type="EMBL" id="TPE61859.1"/>
    </source>
</evidence>
<proteinExistence type="predicted"/>
<evidence type="ECO:0000313" key="3">
    <source>
        <dbReference type="Proteomes" id="UP000319897"/>
    </source>
</evidence>
<reference evidence="2 3" key="1">
    <citation type="submission" date="2019-06" db="EMBL/GenBank/DDBJ databases">
        <authorList>
            <person name="Lee I."/>
            <person name="Jang G.I."/>
            <person name="Hwang C.Y."/>
        </authorList>
    </citation>
    <scope>NUCLEOTIDE SEQUENCE [LARGE SCALE GENOMIC DNA]</scope>
    <source>
        <strain evidence="2 3">PAMC 28131</strain>
    </source>
</reference>
<dbReference type="AlphaFoldDB" id="A0A501XN20"/>
<keyword evidence="3" id="KW-1185">Reference proteome</keyword>
<organism evidence="2 3">
    <name type="scientific">Sandaracinobacter neustonicus</name>
    <dbReference type="NCBI Taxonomy" id="1715348"/>
    <lineage>
        <taxon>Bacteria</taxon>
        <taxon>Pseudomonadati</taxon>
        <taxon>Pseudomonadota</taxon>
        <taxon>Alphaproteobacteria</taxon>
        <taxon>Sphingomonadales</taxon>
        <taxon>Sphingosinicellaceae</taxon>
        <taxon>Sandaracinobacter</taxon>
    </lineage>
</organism>
<keyword evidence="1" id="KW-0472">Membrane</keyword>
<evidence type="ECO:0000256" key="1">
    <source>
        <dbReference type="SAM" id="Phobius"/>
    </source>
</evidence>
<comment type="caution">
    <text evidence="2">The sequence shown here is derived from an EMBL/GenBank/DDBJ whole genome shotgun (WGS) entry which is preliminary data.</text>
</comment>
<gene>
    <name evidence="2" type="ORF">FJQ54_07985</name>
</gene>
<feature type="transmembrane region" description="Helical" evidence="1">
    <location>
        <begin position="13"/>
        <end position="35"/>
    </location>
</feature>
<sequence>MLGDKAGASAAEYALILAVIGVGVAVAFGQLGGAIKGKVESATSKISTADAS</sequence>
<accession>A0A501XN20</accession>
<keyword evidence="1" id="KW-0812">Transmembrane</keyword>
<keyword evidence="1" id="KW-1133">Transmembrane helix</keyword>